<protein>
    <submittedName>
        <fullName evidence="1">Uncharacterized protein</fullName>
    </submittedName>
</protein>
<comment type="caution">
    <text evidence="1">The sequence shown here is derived from an EMBL/GenBank/DDBJ whole genome shotgun (WGS) entry which is preliminary data.</text>
</comment>
<dbReference type="Proteomes" id="UP001472677">
    <property type="component" value="Unassembled WGS sequence"/>
</dbReference>
<proteinExistence type="predicted"/>
<sequence length="193" mass="20953">MIALGENATQFKDCEKVTILVSTNQWKHLEGTIELEVGREYFLIRVEELSSSVQYGKPDLESKASLPKEVPKASSSDASSKSNRSLSPVSKDDGKGPRVAVDINYACMGQLFEDGATSFENTEERFFGEQEILGCKPNDEMPPVIDHVINSNGNCNGLCRGQGKGYEQVLENTGPTWASIAANGLDKVGGQAY</sequence>
<organism evidence="1 2">
    <name type="scientific">Hibiscus sabdariffa</name>
    <name type="common">roselle</name>
    <dbReference type="NCBI Taxonomy" id="183260"/>
    <lineage>
        <taxon>Eukaryota</taxon>
        <taxon>Viridiplantae</taxon>
        <taxon>Streptophyta</taxon>
        <taxon>Embryophyta</taxon>
        <taxon>Tracheophyta</taxon>
        <taxon>Spermatophyta</taxon>
        <taxon>Magnoliopsida</taxon>
        <taxon>eudicotyledons</taxon>
        <taxon>Gunneridae</taxon>
        <taxon>Pentapetalae</taxon>
        <taxon>rosids</taxon>
        <taxon>malvids</taxon>
        <taxon>Malvales</taxon>
        <taxon>Malvaceae</taxon>
        <taxon>Malvoideae</taxon>
        <taxon>Hibiscus</taxon>
    </lineage>
</organism>
<accession>A0ABR2B667</accession>
<reference evidence="1 2" key="1">
    <citation type="journal article" date="2024" name="G3 (Bethesda)">
        <title>Genome assembly of Hibiscus sabdariffa L. provides insights into metabolisms of medicinal natural products.</title>
        <authorList>
            <person name="Kim T."/>
        </authorList>
    </citation>
    <scope>NUCLEOTIDE SEQUENCE [LARGE SCALE GENOMIC DNA]</scope>
    <source>
        <strain evidence="1">TK-2024</strain>
        <tissue evidence="1">Old leaves</tissue>
    </source>
</reference>
<gene>
    <name evidence="1" type="ORF">V6N12_046165</name>
</gene>
<keyword evidence="2" id="KW-1185">Reference proteome</keyword>
<evidence type="ECO:0000313" key="1">
    <source>
        <dbReference type="EMBL" id="KAK8502379.1"/>
    </source>
</evidence>
<dbReference type="EMBL" id="JBBPBM010000170">
    <property type="protein sequence ID" value="KAK8502379.1"/>
    <property type="molecule type" value="Genomic_DNA"/>
</dbReference>
<name>A0ABR2B667_9ROSI</name>
<evidence type="ECO:0000313" key="2">
    <source>
        <dbReference type="Proteomes" id="UP001472677"/>
    </source>
</evidence>